<dbReference type="InterPro" id="IPR013320">
    <property type="entry name" value="ConA-like_dom_sf"/>
</dbReference>
<feature type="domain" description="B30.2/SPRY" evidence="3">
    <location>
        <begin position="476"/>
        <end position="666"/>
    </location>
</feature>
<dbReference type="PROSITE" id="PS50897">
    <property type="entry name" value="CTLH"/>
    <property type="match status" value="1"/>
</dbReference>
<dbReference type="Pfam" id="PF00622">
    <property type="entry name" value="SPRY"/>
    <property type="match status" value="1"/>
</dbReference>
<dbReference type="Pfam" id="PF10607">
    <property type="entry name" value="CTLH"/>
    <property type="match status" value="1"/>
</dbReference>
<feature type="region of interest" description="Disordered" evidence="2">
    <location>
        <begin position="253"/>
        <end position="283"/>
    </location>
</feature>
<reference evidence="5" key="1">
    <citation type="submission" date="2014-11" db="EMBL/GenBank/DDBJ databases">
        <authorList>
            <person name="Geib S."/>
        </authorList>
    </citation>
    <scope>NUCLEOTIDE SEQUENCE</scope>
</reference>
<dbReference type="InterPro" id="IPR003877">
    <property type="entry name" value="SPRY_dom"/>
</dbReference>
<proteinExistence type="inferred from homology"/>
<feature type="compositionally biased region" description="Low complexity" evidence="2">
    <location>
        <begin position="257"/>
        <end position="273"/>
    </location>
</feature>
<dbReference type="SMART" id="SM00667">
    <property type="entry name" value="LisH"/>
    <property type="match status" value="1"/>
</dbReference>
<feature type="region of interest" description="Disordered" evidence="2">
    <location>
        <begin position="319"/>
        <end position="341"/>
    </location>
</feature>
<dbReference type="EMBL" id="GBXI01011619">
    <property type="protein sequence ID" value="JAD02673.1"/>
    <property type="molecule type" value="Transcribed_RNA"/>
</dbReference>
<feature type="compositionally biased region" description="Low complexity" evidence="2">
    <location>
        <begin position="177"/>
        <end position="207"/>
    </location>
</feature>
<dbReference type="Pfam" id="PF08513">
    <property type="entry name" value="LisH"/>
    <property type="match status" value="1"/>
</dbReference>
<dbReference type="PROSITE" id="PS50188">
    <property type="entry name" value="B302_SPRY"/>
    <property type="match status" value="1"/>
</dbReference>
<dbReference type="CDD" id="cd12909">
    <property type="entry name" value="SPRY_RanBP9_10"/>
    <property type="match status" value="1"/>
</dbReference>
<dbReference type="InterPro" id="IPR006594">
    <property type="entry name" value="LisH"/>
</dbReference>
<dbReference type="AlphaFoldDB" id="A0A0A1WW57"/>
<feature type="compositionally biased region" description="Pro residues" evidence="2">
    <location>
        <begin position="67"/>
        <end position="77"/>
    </location>
</feature>
<organism evidence="5">
    <name type="scientific">Zeugodacus cucurbitae</name>
    <name type="common">Melon fruit fly</name>
    <name type="synonym">Bactrocera cucurbitae</name>
    <dbReference type="NCBI Taxonomy" id="28588"/>
    <lineage>
        <taxon>Eukaryota</taxon>
        <taxon>Metazoa</taxon>
        <taxon>Ecdysozoa</taxon>
        <taxon>Arthropoda</taxon>
        <taxon>Hexapoda</taxon>
        <taxon>Insecta</taxon>
        <taxon>Pterygota</taxon>
        <taxon>Neoptera</taxon>
        <taxon>Endopterygota</taxon>
        <taxon>Diptera</taxon>
        <taxon>Brachycera</taxon>
        <taxon>Muscomorpha</taxon>
        <taxon>Tephritoidea</taxon>
        <taxon>Tephritidae</taxon>
        <taxon>Zeugodacus</taxon>
        <taxon>Zeugodacus</taxon>
    </lineage>
</organism>
<feature type="compositionally biased region" description="Basic and acidic residues" evidence="2">
    <location>
        <begin position="144"/>
        <end position="154"/>
    </location>
</feature>
<feature type="compositionally biased region" description="Pro residues" evidence="2">
    <location>
        <begin position="166"/>
        <end position="176"/>
    </location>
</feature>
<feature type="compositionally biased region" description="Low complexity" evidence="2">
    <location>
        <begin position="10"/>
        <end position="30"/>
    </location>
</feature>
<dbReference type="InterPro" id="IPR043136">
    <property type="entry name" value="B30.2/SPRY_sf"/>
</dbReference>
<feature type="compositionally biased region" description="Acidic residues" evidence="2">
    <location>
        <begin position="319"/>
        <end position="334"/>
    </location>
</feature>
<feature type="domain" description="CTLH" evidence="4">
    <location>
        <begin position="736"/>
        <end position="793"/>
    </location>
</feature>
<evidence type="ECO:0000259" key="3">
    <source>
        <dbReference type="PROSITE" id="PS50188"/>
    </source>
</evidence>
<protein>
    <submittedName>
        <fullName evidence="5">Ran-binding proteins 9/10 homolog</fullName>
    </submittedName>
</protein>
<dbReference type="InterPro" id="IPR001870">
    <property type="entry name" value="B30.2/SPRY"/>
</dbReference>
<reference evidence="5" key="2">
    <citation type="journal article" date="2015" name="Gigascience">
        <title>Reconstructing a comprehensive transcriptome assembly of a white-pupal translocated strain of the pest fruit fly Bactrocera cucurbitae.</title>
        <authorList>
            <person name="Sim S.B."/>
            <person name="Calla B."/>
            <person name="Hall B."/>
            <person name="DeRego T."/>
            <person name="Geib S.M."/>
        </authorList>
    </citation>
    <scope>NUCLEOTIDE SEQUENCE</scope>
</reference>
<feature type="compositionally biased region" description="Low complexity" evidence="2">
    <location>
        <begin position="112"/>
        <end position="143"/>
    </location>
</feature>
<dbReference type="Gene3D" id="2.60.120.920">
    <property type="match status" value="1"/>
</dbReference>
<evidence type="ECO:0000256" key="1">
    <source>
        <dbReference type="ARBA" id="ARBA00006535"/>
    </source>
</evidence>
<dbReference type="FunFam" id="2.60.120.920:FF:000011">
    <property type="entry name" value="RAN binding protein 10"/>
    <property type="match status" value="1"/>
</dbReference>
<name>A0A0A1WW57_ZEUCU</name>
<dbReference type="InterPro" id="IPR050618">
    <property type="entry name" value="Ubq-SigPath_Reg"/>
</dbReference>
<evidence type="ECO:0000256" key="2">
    <source>
        <dbReference type="SAM" id="MobiDB-lite"/>
    </source>
</evidence>
<gene>
    <name evidence="5" type="primary">RanBPM_0</name>
    <name evidence="5" type="ORF">g.26567</name>
</gene>
<dbReference type="SUPFAM" id="SSF49899">
    <property type="entry name" value="Concanavalin A-like lectins/glucanases"/>
    <property type="match status" value="1"/>
</dbReference>
<dbReference type="PROSITE" id="PS50896">
    <property type="entry name" value="LISH"/>
    <property type="match status" value="1"/>
</dbReference>
<accession>A0A0A1WW57</accession>
<comment type="similarity">
    <text evidence="1">Belongs to the RANBP9/10 family.</text>
</comment>
<dbReference type="PANTHER" id="PTHR12864">
    <property type="entry name" value="RAN BINDING PROTEIN 9-RELATED"/>
    <property type="match status" value="1"/>
</dbReference>
<dbReference type="SMART" id="SM00449">
    <property type="entry name" value="SPRY"/>
    <property type="match status" value="1"/>
</dbReference>
<dbReference type="InterPro" id="IPR024964">
    <property type="entry name" value="CTLH/CRA"/>
</dbReference>
<feature type="compositionally biased region" description="Low complexity" evidence="2">
    <location>
        <begin position="155"/>
        <end position="165"/>
    </location>
</feature>
<evidence type="ECO:0000259" key="4">
    <source>
        <dbReference type="PROSITE" id="PS50897"/>
    </source>
</evidence>
<dbReference type="InterPro" id="IPR035782">
    <property type="entry name" value="SPRY_RanBP9/10"/>
</dbReference>
<feature type="region of interest" description="Disordered" evidence="2">
    <location>
        <begin position="1"/>
        <end position="207"/>
    </location>
</feature>
<dbReference type="InterPro" id="IPR006595">
    <property type="entry name" value="CTLH_C"/>
</dbReference>
<evidence type="ECO:0000313" key="5">
    <source>
        <dbReference type="EMBL" id="JAD02673.1"/>
    </source>
</evidence>
<sequence>MDTDNDNEQLNSSSTSSSNNSSSSNLLANLPMLPILQSTDNDGGGHFVQPEALQERLDDDIGAVGLPQPPSPPPLPPQQQQLQHETADHLPDNSVFASPLLFNNNTTPPPSSSSSSSSPTSSSHNLQLYHHQQQPQQLQQQEQSHSEHALHFEHSPSPSLQQHALLPPPPSPPPPLEQEQQQQPQQQQQQQQAILVGETSQQQQTLEQQDIQEQLQLTHPCAFVDNSPIDDTIDATALESAASEAIGLSADIASTSQQQQQQSQQQRQCLQQEQPEESLSGAQRSTLSVIGEGAAGSSASNIRNQTPPISLPLLLQEEDDEDDDDADADDEENLSGERIRAPKSPAALSYATHFTHHPFTHPLHHHHHHYYPNFGGCINSSPFAFDIPALSGGGDSINISSNNNNNNSGISFVSQINPSNGANTNTLLTANMLGSSSQSDNPSGGGGATALTGVNTCAGTGGHSSSNHNHHTRQQVTDRLKMLYPNVNEAETPLPRCWSPHDKCLSIGLSQNNLHVHYKGVGNKHDGSASVRTAHPIPPACGLYYFEVKIVSKGKDGYMGIGLTAQQFRMNRLPGWDKQSYGYHGDDGNSYSSSNNGQSYGPTFTTGDVIGCCVNFVDNSCFYTKNGIDLGVAFRDLPVHKCKLYPTVGLQTPGEEIDANFGQEPFKFDQIEDMMKQMRAQMKTTIYDFPMTLDQGDPTTLLHKMVSSYLLHNGYSQTAEAFARTTGQSFQEDLSSIRNRQKILKLVLSGKMGHAIEHTLRSYPGLLENNKNLWFMLKCRQFIEMVNGSDNEVKLRDNLTKV</sequence>
<dbReference type="SMART" id="SM00668">
    <property type="entry name" value="CTLH"/>
    <property type="match status" value="1"/>
</dbReference>